<evidence type="ECO:0000313" key="1">
    <source>
        <dbReference type="EMBL" id="TKI60087.1"/>
    </source>
</evidence>
<reference evidence="1 2" key="1">
    <citation type="submission" date="2019-04" db="EMBL/GenBank/DDBJ databases">
        <title>Lysinibacillus genome sequencing.</title>
        <authorList>
            <person name="Dunlap C."/>
        </authorList>
    </citation>
    <scope>NUCLEOTIDE SEQUENCE [LARGE SCALE GENOMIC DNA]</scope>
    <source>
        <strain evidence="1 2">CCTCC AB 2010389</strain>
    </source>
</reference>
<proteinExistence type="predicted"/>
<protein>
    <recommendedName>
        <fullName evidence="3">ArpU family transcriptional regulator</fullName>
    </recommendedName>
</protein>
<dbReference type="RefSeq" id="WP_107896471.1">
    <property type="nucleotide sequence ID" value="NZ_PYWM01000021.1"/>
</dbReference>
<keyword evidence="2" id="KW-1185">Reference proteome</keyword>
<evidence type="ECO:0008006" key="3">
    <source>
        <dbReference type="Google" id="ProtNLM"/>
    </source>
</evidence>
<dbReference type="AlphaFoldDB" id="A0A4U2YGF0"/>
<evidence type="ECO:0000313" key="2">
    <source>
        <dbReference type="Proteomes" id="UP000308744"/>
    </source>
</evidence>
<accession>A0A4U2YGF0</accession>
<dbReference type="NCBIfam" id="TIGR01637">
    <property type="entry name" value="phage_arpU"/>
    <property type="match status" value="1"/>
</dbReference>
<sequence length="145" mass="16706">MANQKNKKELTTWVLDKCLPKYFEMELQANSSQLPSMTSRWKETPSHSNDFHSSTESTAIKRAAAAEWVEAFHSNLNSLPELHRKLIQLKYLSRSAEGKYQGDEFVYPELNLSRSAYYIEKKSALYWLGLQLADDSIIQSVIQSE</sequence>
<name>A0A4U2YGF0_9BACI</name>
<dbReference type="InterPro" id="IPR006524">
    <property type="entry name" value="ArpU-like"/>
</dbReference>
<organism evidence="1 2">
    <name type="scientific">Lysinibacillus mangiferihumi</name>
    <dbReference type="NCBI Taxonomy" id="1130819"/>
    <lineage>
        <taxon>Bacteria</taxon>
        <taxon>Bacillati</taxon>
        <taxon>Bacillota</taxon>
        <taxon>Bacilli</taxon>
        <taxon>Bacillales</taxon>
        <taxon>Bacillaceae</taxon>
        <taxon>Lysinibacillus</taxon>
    </lineage>
</organism>
<dbReference type="EMBL" id="SZPU01000085">
    <property type="protein sequence ID" value="TKI60087.1"/>
    <property type="molecule type" value="Genomic_DNA"/>
</dbReference>
<gene>
    <name evidence="1" type="ORF">FC756_19920</name>
</gene>
<comment type="caution">
    <text evidence="1">The sequence shown here is derived from an EMBL/GenBank/DDBJ whole genome shotgun (WGS) entry which is preliminary data.</text>
</comment>
<dbReference type="Proteomes" id="UP000308744">
    <property type="component" value="Unassembled WGS sequence"/>
</dbReference>